<protein>
    <submittedName>
        <fullName evidence="1">16436_t:CDS:1</fullName>
    </submittedName>
</protein>
<organism evidence="1 2">
    <name type="scientific">Gigaspora margarita</name>
    <dbReference type="NCBI Taxonomy" id="4874"/>
    <lineage>
        <taxon>Eukaryota</taxon>
        <taxon>Fungi</taxon>
        <taxon>Fungi incertae sedis</taxon>
        <taxon>Mucoromycota</taxon>
        <taxon>Glomeromycotina</taxon>
        <taxon>Glomeromycetes</taxon>
        <taxon>Diversisporales</taxon>
        <taxon>Gigasporaceae</taxon>
        <taxon>Gigaspora</taxon>
    </lineage>
</organism>
<name>A0ABN7XKS8_GIGMA</name>
<accession>A0ABN7XKS8</accession>
<comment type="caution">
    <text evidence="1">The sequence shown here is derived from an EMBL/GenBank/DDBJ whole genome shotgun (WGS) entry which is preliminary data.</text>
</comment>
<dbReference type="EMBL" id="CAJVQB010149073">
    <property type="protein sequence ID" value="CAG8855411.1"/>
    <property type="molecule type" value="Genomic_DNA"/>
</dbReference>
<feature type="non-terminal residue" evidence="1">
    <location>
        <position position="1"/>
    </location>
</feature>
<keyword evidence="2" id="KW-1185">Reference proteome</keyword>
<evidence type="ECO:0000313" key="1">
    <source>
        <dbReference type="EMBL" id="CAG8855411.1"/>
    </source>
</evidence>
<evidence type="ECO:0000313" key="2">
    <source>
        <dbReference type="Proteomes" id="UP000789901"/>
    </source>
</evidence>
<gene>
    <name evidence="1" type="ORF">GMARGA_LOCUS44232</name>
</gene>
<dbReference type="Proteomes" id="UP000789901">
    <property type="component" value="Unassembled WGS sequence"/>
</dbReference>
<sequence length="216" mass="24996">IDMSNSLLEILTVSFSKQRCTLSDIESYFKNFDQTNISDTFNAATRNKQKEVITAEKWPAFVKKFYNLQVELQSGFNGLIKYLEEKKEKYRKDNKPIGESWDYLKLKSAIANYNNENYKSAYQLFRDLTCEGSENTTSKEGNQIYSIAMYYIAFCSLNGNGTKKNENYALSVPKFLENCGKNSDALKVYKLLYYEAKDADIKKEALLKINILKIKK</sequence>
<proteinExistence type="predicted"/>
<reference evidence="1 2" key="1">
    <citation type="submission" date="2021-06" db="EMBL/GenBank/DDBJ databases">
        <authorList>
            <person name="Kallberg Y."/>
            <person name="Tangrot J."/>
            <person name="Rosling A."/>
        </authorList>
    </citation>
    <scope>NUCLEOTIDE SEQUENCE [LARGE SCALE GENOMIC DNA]</scope>
    <source>
        <strain evidence="1 2">120-4 pot B 10/14</strain>
    </source>
</reference>